<dbReference type="RefSeq" id="WP_218283655.1">
    <property type="nucleotide sequence ID" value="NZ_CP078093.1"/>
</dbReference>
<dbReference type="Proteomes" id="UP000886818">
    <property type="component" value="Chromosome"/>
</dbReference>
<accession>A0ABX8RD54</accession>
<dbReference type="InterPro" id="IPR021352">
    <property type="entry name" value="DUF2971"/>
</dbReference>
<sequence>MVKFFYKYTRLREDFFRDFMLRATPFKALNDPFEGIFNEKQFKDANNSLNAYFTKQGNIVDKLEDYELDGIMGTLQSDFDDVGVLSFTEDYTNPLMWAHYADQYKGIVLEFDSEKPLFQDSIKFLGNRKSRFGKPYLGHIYEFPEKVMYRREMPSFDRPEQLQPNSDGEYHWIKFLYSLFFTKSNDWIYEKELRSIVQLRDADRIICTKDNHLIDVLSKCPEIRTEDLADGKIQITYPNEYEMHENMGDESIKAEIYMHTSSFNSSSIHLFRINPKAISGIYCGCKCNYKKVQMLVKRNKQLAHLEKSIYKMEVDSHQYQLNRKPINI</sequence>
<dbReference type="Pfam" id="PF11185">
    <property type="entry name" value="DUF2971"/>
    <property type="match status" value="1"/>
</dbReference>
<keyword evidence="2" id="KW-1185">Reference proteome</keyword>
<reference evidence="1" key="1">
    <citation type="submission" date="2021-07" db="EMBL/GenBank/DDBJ databases">
        <title>Complete genome sequence of Crassaminicella sp. 143-21, isolated from a deep-sea hydrothermal vent.</title>
        <authorList>
            <person name="Li X."/>
        </authorList>
    </citation>
    <scope>NUCLEOTIDE SEQUENCE</scope>
    <source>
        <strain evidence="1">143-21</strain>
    </source>
</reference>
<evidence type="ECO:0000313" key="2">
    <source>
        <dbReference type="Proteomes" id="UP000886818"/>
    </source>
</evidence>
<proteinExistence type="predicted"/>
<name>A0ABX8RD54_9CLOT</name>
<protein>
    <submittedName>
        <fullName evidence="1">DUF2971 domain-containing protein</fullName>
    </submittedName>
</protein>
<dbReference type="EMBL" id="CP078093">
    <property type="protein sequence ID" value="QXM06963.1"/>
    <property type="molecule type" value="Genomic_DNA"/>
</dbReference>
<gene>
    <name evidence="1" type="ORF">KVH43_04385</name>
</gene>
<evidence type="ECO:0000313" key="1">
    <source>
        <dbReference type="EMBL" id="QXM06963.1"/>
    </source>
</evidence>
<organism evidence="1 2">
    <name type="scientific">Crassaminicella indica</name>
    <dbReference type="NCBI Taxonomy" id="2855394"/>
    <lineage>
        <taxon>Bacteria</taxon>
        <taxon>Bacillati</taxon>
        <taxon>Bacillota</taxon>
        <taxon>Clostridia</taxon>
        <taxon>Eubacteriales</taxon>
        <taxon>Clostridiaceae</taxon>
        <taxon>Crassaminicella</taxon>
    </lineage>
</organism>